<feature type="region of interest" description="Disordered" evidence="1">
    <location>
        <begin position="1"/>
        <end position="81"/>
    </location>
</feature>
<feature type="region of interest" description="Disordered" evidence="1">
    <location>
        <begin position="321"/>
        <end position="357"/>
    </location>
</feature>
<proteinExistence type="predicted"/>
<keyword evidence="4" id="KW-1185">Reference proteome</keyword>
<evidence type="ECO:0000313" key="3">
    <source>
        <dbReference type="EMBL" id="TRM66196.1"/>
    </source>
</evidence>
<feature type="compositionally biased region" description="Polar residues" evidence="1">
    <location>
        <begin position="191"/>
        <end position="204"/>
    </location>
</feature>
<feature type="region of interest" description="Disordered" evidence="1">
    <location>
        <begin position="182"/>
        <end position="257"/>
    </location>
</feature>
<keyword evidence="2" id="KW-0472">Membrane</keyword>
<dbReference type="EMBL" id="VDMD01000004">
    <property type="protein sequence ID" value="TRM66196.1"/>
    <property type="molecule type" value="Genomic_DNA"/>
</dbReference>
<sequence length="1092" mass="116838">MFTPTSWKDPERPTHKSSASLETSASGIAESTISFSGLNNFPLPPPSAPATPTDVDPGSTPVKDPARPRANSRQAHAPSTQTAMLSPLAAYPASPLTPQYPDSATKPLISRPTSRIVTDHEELTNDAYYAELSAAGAVPLARRSIAPGNWHDEASSIDVDAAEDNLLSTSFITSLLREVTPASPRFRDSGSGKSAGSRQSNLSEMTYPPRRRAHTEREVIPRVPQSTLMPPSKEPSSTLKAPAADGPSSDNDSDIQSSIGHLPVIKQASFTRPHSLSGSRVVGIAPATLLSRSSQLSSSMTTDAARDSGVLLPQDVTEDEADVFGPHSSTSVLNEPYSSRAVSPGHHPPLPYQQSRLHRRAASAQSAKSYVTSVVSSFSRRSTRSVRRLYARLANKPLPPLPGQVQLRDTDSTYRKEATMPLPQLIDRAGALRGMLEKGHLAHYSYDTARMDQIKRGLLVVSPTSPDMRTYDPHHNHQTHYFESTGVNPWQTTGAWRSQANGQGALGNDVDQLPSPSKELRPPLFALASSPRKRRLYILGAILLVMALALGIGLGVGLQKHERALPDCGNVNVTGMACNLDATCECTATSGCNGLAQEIVRLTPLVNDAFQTDFTIAGVFNSFWVALGTSSSGSCIAQALVVDVAEGLDPVTASNRTAWAQMAILWNLVQSQDVATAQGLKDFVNGADWTSLSNPDGPMTDSDYPTFSTTVSGFTFNFATQQVTEPSVSFVSNAQPITQQANKPNDDAKATLDRMYSYALASATQQASALKTYWTNVLQLAGDDLPTFISLFLSADILLPFDAEGAVISQLNGTDASTPFPPPLACYPSLTDDNIRRVNSFESSAFGLSTVSSASEFDRSCYATRPVYGILDILRLRLPFVDARSSAPKQGMKLNRNAGVRAIMYTGEVMSAMPGANVSDLTDVQANPRLFGTLNHYDHVILHFLQSITDVSVATDFVRFLLTAPGVPPSNTTSLFSSLDKIPTVEVAVFGTVDASDLDNAVSSFSTDDGGLFFGSAASKVFRDWTVTTASKPIKWTETAGASQIVVDDGNDDTIFNEVWAAATTAVEQNVENVGVDDVVASLQSTGEFTAG</sequence>
<evidence type="ECO:0000256" key="1">
    <source>
        <dbReference type="SAM" id="MobiDB-lite"/>
    </source>
</evidence>
<accession>A0A550CN19</accession>
<keyword evidence="2" id="KW-1133">Transmembrane helix</keyword>
<evidence type="ECO:0000313" key="4">
    <source>
        <dbReference type="Proteomes" id="UP000320762"/>
    </source>
</evidence>
<organism evidence="3 4">
    <name type="scientific">Schizophyllum amplum</name>
    <dbReference type="NCBI Taxonomy" id="97359"/>
    <lineage>
        <taxon>Eukaryota</taxon>
        <taxon>Fungi</taxon>
        <taxon>Dikarya</taxon>
        <taxon>Basidiomycota</taxon>
        <taxon>Agaricomycotina</taxon>
        <taxon>Agaricomycetes</taxon>
        <taxon>Agaricomycetidae</taxon>
        <taxon>Agaricales</taxon>
        <taxon>Schizophyllaceae</taxon>
        <taxon>Schizophyllum</taxon>
    </lineage>
</organism>
<feature type="compositionally biased region" description="Polar residues" evidence="1">
    <location>
        <begin position="224"/>
        <end position="239"/>
    </location>
</feature>
<gene>
    <name evidence="3" type="ORF">BD626DRAFT_453466</name>
</gene>
<dbReference type="STRING" id="97359.A0A550CN19"/>
<feature type="compositionally biased region" description="Polar residues" evidence="1">
    <location>
        <begin position="327"/>
        <end position="341"/>
    </location>
</feature>
<feature type="compositionally biased region" description="Low complexity" evidence="1">
    <location>
        <begin position="248"/>
        <end position="257"/>
    </location>
</feature>
<keyword evidence="2" id="KW-0812">Transmembrane</keyword>
<evidence type="ECO:0000256" key="2">
    <source>
        <dbReference type="SAM" id="Phobius"/>
    </source>
</evidence>
<feature type="compositionally biased region" description="Polar residues" evidence="1">
    <location>
        <begin position="16"/>
        <end position="39"/>
    </location>
</feature>
<feature type="transmembrane region" description="Helical" evidence="2">
    <location>
        <begin position="536"/>
        <end position="558"/>
    </location>
</feature>
<reference evidence="3 4" key="1">
    <citation type="journal article" date="2019" name="New Phytol.">
        <title>Comparative genomics reveals unique wood-decay strategies and fruiting body development in the Schizophyllaceae.</title>
        <authorList>
            <person name="Almasi E."/>
            <person name="Sahu N."/>
            <person name="Krizsan K."/>
            <person name="Balint B."/>
            <person name="Kovacs G.M."/>
            <person name="Kiss B."/>
            <person name="Cseklye J."/>
            <person name="Drula E."/>
            <person name="Henrissat B."/>
            <person name="Nagy I."/>
            <person name="Chovatia M."/>
            <person name="Adam C."/>
            <person name="LaButti K."/>
            <person name="Lipzen A."/>
            <person name="Riley R."/>
            <person name="Grigoriev I.V."/>
            <person name="Nagy L.G."/>
        </authorList>
    </citation>
    <scope>NUCLEOTIDE SEQUENCE [LARGE SCALE GENOMIC DNA]</scope>
    <source>
        <strain evidence="3 4">NL-1724</strain>
    </source>
</reference>
<dbReference type="OrthoDB" id="5595612at2759"/>
<feature type="compositionally biased region" description="Polar residues" evidence="1">
    <location>
        <begin position="71"/>
        <end position="81"/>
    </location>
</feature>
<name>A0A550CN19_9AGAR</name>
<dbReference type="Proteomes" id="UP000320762">
    <property type="component" value="Unassembled WGS sequence"/>
</dbReference>
<comment type="caution">
    <text evidence="3">The sequence shown here is derived from an EMBL/GenBank/DDBJ whole genome shotgun (WGS) entry which is preliminary data.</text>
</comment>
<dbReference type="AlphaFoldDB" id="A0A550CN19"/>
<protein>
    <submittedName>
        <fullName evidence="3">Uncharacterized protein</fullName>
    </submittedName>
</protein>